<sequence>MVGPLLVYVLLQALPCLRSKFMDTAD</sequence>
<proteinExistence type="predicted"/>
<dbReference type="Proteomes" id="UP000006352">
    <property type="component" value="Unassembled WGS sequence"/>
</dbReference>
<protein>
    <submittedName>
        <fullName evidence="1">Uncharacterized protein</fullName>
    </submittedName>
</protein>
<dbReference type="InParanoid" id="J7S640"/>
<evidence type="ECO:0000313" key="1">
    <source>
        <dbReference type="EMBL" id="CCM06894.1"/>
    </source>
</evidence>
<evidence type="ECO:0000313" key="2">
    <source>
        <dbReference type="Proteomes" id="UP000006352"/>
    </source>
</evidence>
<reference evidence="1 2" key="1">
    <citation type="journal article" date="2012" name="Appl. Environ. Microbiol.">
        <title>Short-read sequencing for genomic analysis of the brown rot fungus Fibroporia radiculosa.</title>
        <authorList>
            <person name="Tang J.D."/>
            <person name="Perkins A.D."/>
            <person name="Sonstegard T.S."/>
            <person name="Schroeder S.G."/>
            <person name="Burgess S.C."/>
            <person name="Diehl S.V."/>
        </authorList>
    </citation>
    <scope>NUCLEOTIDE SEQUENCE [LARGE SCALE GENOMIC DNA]</scope>
    <source>
        <strain evidence="1 2">TFFH 294</strain>
    </source>
</reference>
<gene>
    <name evidence="1" type="ORF">FIBRA_09204</name>
</gene>
<dbReference type="AlphaFoldDB" id="J7S640"/>
<accession>J7S640</accession>
<dbReference type="EMBL" id="HE797556">
    <property type="protein sequence ID" value="CCM06894.1"/>
    <property type="molecule type" value="Genomic_DNA"/>
</dbReference>
<dbReference type="HOGENOM" id="CLU_3417265_0_0_1"/>
<keyword evidence="2" id="KW-1185">Reference proteome</keyword>
<name>J7S640_9APHY</name>
<organism evidence="1 2">
    <name type="scientific">Fibroporia radiculosa</name>
    <dbReference type="NCBI Taxonomy" id="599839"/>
    <lineage>
        <taxon>Eukaryota</taxon>
        <taxon>Fungi</taxon>
        <taxon>Dikarya</taxon>
        <taxon>Basidiomycota</taxon>
        <taxon>Agaricomycotina</taxon>
        <taxon>Agaricomycetes</taxon>
        <taxon>Polyporales</taxon>
        <taxon>Fibroporiaceae</taxon>
        <taxon>Fibroporia</taxon>
    </lineage>
</organism>